<comment type="caution">
    <text evidence="1">The sequence shown here is derived from an EMBL/GenBank/DDBJ whole genome shotgun (WGS) entry which is preliminary data.</text>
</comment>
<protein>
    <submittedName>
        <fullName evidence="1">Uncharacterized protein</fullName>
    </submittedName>
</protein>
<gene>
    <name evidence="1" type="ORF">M9H77_17337</name>
</gene>
<proteinExistence type="predicted"/>
<sequence length="102" mass="10999">MDENRAKTEAVGKKVATYRAWQGNLPLTVGTKDGRAIATQDLPRTVGLTLPSAAGSAGKGSSNPFQTRYLPIAFLVNLIIAILDYSQGCLEFKKEKQSRTAD</sequence>
<evidence type="ECO:0000313" key="1">
    <source>
        <dbReference type="EMBL" id="KAI5667484.1"/>
    </source>
</evidence>
<name>A0ACC0B4B3_CATRO</name>
<accession>A0ACC0B4B3</accession>
<organism evidence="1 2">
    <name type="scientific">Catharanthus roseus</name>
    <name type="common">Madagascar periwinkle</name>
    <name type="synonym">Vinca rosea</name>
    <dbReference type="NCBI Taxonomy" id="4058"/>
    <lineage>
        <taxon>Eukaryota</taxon>
        <taxon>Viridiplantae</taxon>
        <taxon>Streptophyta</taxon>
        <taxon>Embryophyta</taxon>
        <taxon>Tracheophyta</taxon>
        <taxon>Spermatophyta</taxon>
        <taxon>Magnoliopsida</taxon>
        <taxon>eudicotyledons</taxon>
        <taxon>Gunneridae</taxon>
        <taxon>Pentapetalae</taxon>
        <taxon>asterids</taxon>
        <taxon>lamiids</taxon>
        <taxon>Gentianales</taxon>
        <taxon>Apocynaceae</taxon>
        <taxon>Rauvolfioideae</taxon>
        <taxon>Vinceae</taxon>
        <taxon>Catharanthinae</taxon>
        <taxon>Catharanthus</taxon>
    </lineage>
</organism>
<dbReference type="Proteomes" id="UP001060085">
    <property type="component" value="Linkage Group LG04"/>
</dbReference>
<reference evidence="2" key="1">
    <citation type="journal article" date="2023" name="Nat. Plants">
        <title>Single-cell RNA sequencing provides a high-resolution roadmap for understanding the multicellular compartmentation of specialized metabolism.</title>
        <authorList>
            <person name="Sun S."/>
            <person name="Shen X."/>
            <person name="Li Y."/>
            <person name="Li Y."/>
            <person name="Wang S."/>
            <person name="Li R."/>
            <person name="Zhang H."/>
            <person name="Shen G."/>
            <person name="Guo B."/>
            <person name="Wei J."/>
            <person name="Xu J."/>
            <person name="St-Pierre B."/>
            <person name="Chen S."/>
            <person name="Sun C."/>
        </authorList>
    </citation>
    <scope>NUCLEOTIDE SEQUENCE [LARGE SCALE GENOMIC DNA]</scope>
</reference>
<dbReference type="EMBL" id="CM044704">
    <property type="protein sequence ID" value="KAI5667484.1"/>
    <property type="molecule type" value="Genomic_DNA"/>
</dbReference>
<evidence type="ECO:0000313" key="2">
    <source>
        <dbReference type="Proteomes" id="UP001060085"/>
    </source>
</evidence>
<keyword evidence="2" id="KW-1185">Reference proteome</keyword>